<name>A0A290Z5K1_9PSEU</name>
<reference evidence="1" key="1">
    <citation type="submission" date="2017-09" db="EMBL/GenBank/DDBJ databases">
        <title>Complete Genome Sequence of ansamitocin-producing Bacterium Actinosynnema pretiosum X47.</title>
        <authorList>
            <person name="Cao G."/>
            <person name="Zong G."/>
            <person name="Zhong C."/>
            <person name="Fu J."/>
        </authorList>
    </citation>
    <scope>NUCLEOTIDE SEQUENCE [LARGE SCALE GENOMIC DNA]</scope>
    <source>
        <strain evidence="1">X47</strain>
    </source>
</reference>
<evidence type="ECO:0000313" key="2">
    <source>
        <dbReference type="Proteomes" id="UP000218505"/>
    </source>
</evidence>
<proteinExistence type="predicted"/>
<dbReference type="RefSeq" id="WP_096493249.1">
    <property type="nucleotide sequence ID" value="NZ_CP023445.1"/>
</dbReference>
<evidence type="ECO:0000313" key="1">
    <source>
        <dbReference type="EMBL" id="ATE54268.1"/>
    </source>
</evidence>
<dbReference type="KEGG" id="apre:CNX65_14005"/>
<dbReference type="EMBL" id="CP023445">
    <property type="protein sequence ID" value="ATE54268.1"/>
    <property type="molecule type" value="Genomic_DNA"/>
</dbReference>
<accession>A0A290Z5K1</accession>
<keyword evidence="2" id="KW-1185">Reference proteome</keyword>
<protein>
    <submittedName>
        <fullName evidence="1">Uncharacterized protein</fullName>
    </submittedName>
</protein>
<sequence length="66" mass="6940">MRPDASAPGMILPVPPDLVLCGDVCARWMWSATAFTGDPGALEQVSAASTSVKVQAPLSRRRVSTL</sequence>
<organism evidence="1 2">
    <name type="scientific">Actinosynnema pretiosum</name>
    <dbReference type="NCBI Taxonomy" id="42197"/>
    <lineage>
        <taxon>Bacteria</taxon>
        <taxon>Bacillati</taxon>
        <taxon>Actinomycetota</taxon>
        <taxon>Actinomycetes</taxon>
        <taxon>Pseudonocardiales</taxon>
        <taxon>Pseudonocardiaceae</taxon>
        <taxon>Actinosynnema</taxon>
    </lineage>
</organism>
<dbReference type="Proteomes" id="UP000218505">
    <property type="component" value="Chromosome"/>
</dbReference>
<gene>
    <name evidence="1" type="ORF">CNX65_14005</name>
</gene>
<dbReference type="AlphaFoldDB" id="A0A290Z5K1"/>